<comment type="caution">
    <text evidence="2">The sequence shown here is derived from an EMBL/GenBank/DDBJ whole genome shotgun (WGS) entry which is preliminary data.</text>
</comment>
<dbReference type="SUPFAM" id="SSF69118">
    <property type="entry name" value="AhpD-like"/>
    <property type="match status" value="1"/>
</dbReference>
<protein>
    <submittedName>
        <fullName evidence="2">Carboxymuconolactone decarboxylase family protein</fullName>
    </submittedName>
</protein>
<proteinExistence type="predicted"/>
<reference evidence="2 3" key="1">
    <citation type="submission" date="2023-05" db="EMBL/GenBank/DDBJ databases">
        <title>Actinoplanes sp. NEAU-A12 genome sequencing.</title>
        <authorList>
            <person name="Wang Z.-S."/>
        </authorList>
    </citation>
    <scope>NUCLEOTIDE SEQUENCE [LARGE SCALE GENOMIC DNA]</scope>
    <source>
        <strain evidence="2 3">NEAU-A12</strain>
    </source>
</reference>
<evidence type="ECO:0000313" key="3">
    <source>
        <dbReference type="Proteomes" id="UP001241758"/>
    </source>
</evidence>
<sequence>MIPFPGPVRRPAHPRVPPGTRAELGAINAALCRAVARRFGGPVPNILTTLGRHRRLFRSWLRFAARLMPYGTLDRADAELVILRVAVGCGSDYEWHQHVRLARRAGLTAEQIARVGAGPDAPGWSEHQRALLYAADQLIAHRTLDDAVFQRLRETYDERRLIELCLLAGQYAMLAGTLNALGVRPELPDG</sequence>
<dbReference type="EMBL" id="JASCTH010000042">
    <property type="protein sequence ID" value="MDI6105199.1"/>
    <property type="molecule type" value="Genomic_DNA"/>
</dbReference>
<evidence type="ECO:0000313" key="2">
    <source>
        <dbReference type="EMBL" id="MDI6105199.1"/>
    </source>
</evidence>
<dbReference type="Proteomes" id="UP001241758">
    <property type="component" value="Unassembled WGS sequence"/>
</dbReference>
<organism evidence="2 3">
    <name type="scientific">Actinoplanes sandaracinus</name>
    <dbReference type="NCBI Taxonomy" id="3045177"/>
    <lineage>
        <taxon>Bacteria</taxon>
        <taxon>Bacillati</taxon>
        <taxon>Actinomycetota</taxon>
        <taxon>Actinomycetes</taxon>
        <taxon>Micromonosporales</taxon>
        <taxon>Micromonosporaceae</taxon>
        <taxon>Actinoplanes</taxon>
    </lineage>
</organism>
<dbReference type="InterPro" id="IPR029032">
    <property type="entry name" value="AhpD-like"/>
</dbReference>
<dbReference type="Pfam" id="PF02627">
    <property type="entry name" value="CMD"/>
    <property type="match status" value="1"/>
</dbReference>
<keyword evidence="3" id="KW-1185">Reference proteome</keyword>
<dbReference type="PANTHER" id="PTHR34846">
    <property type="entry name" value="4-CARBOXYMUCONOLACTONE DECARBOXYLASE FAMILY PROTEIN (AFU_ORTHOLOGUE AFUA_6G11590)"/>
    <property type="match status" value="1"/>
</dbReference>
<name>A0ABT6WZU8_9ACTN</name>
<dbReference type="PANTHER" id="PTHR34846:SF5">
    <property type="entry name" value="CARBOXYMUCONOLACTONE DECARBOXYLASE-LIKE DOMAIN-CONTAINING PROTEIN"/>
    <property type="match status" value="1"/>
</dbReference>
<dbReference type="RefSeq" id="WP_282766668.1">
    <property type="nucleotide sequence ID" value="NZ_JASCTH010000042.1"/>
</dbReference>
<evidence type="ECO:0000259" key="1">
    <source>
        <dbReference type="Pfam" id="PF02627"/>
    </source>
</evidence>
<dbReference type="InterPro" id="IPR003779">
    <property type="entry name" value="CMD-like"/>
</dbReference>
<accession>A0ABT6WZU8</accession>
<gene>
    <name evidence="2" type="ORF">QLQ12_42100</name>
</gene>
<feature type="domain" description="Carboxymuconolactone decarboxylase-like" evidence="1">
    <location>
        <begin position="56"/>
        <end position="135"/>
    </location>
</feature>
<dbReference type="Gene3D" id="1.20.1290.10">
    <property type="entry name" value="AhpD-like"/>
    <property type="match status" value="1"/>
</dbReference>